<dbReference type="Proteomes" id="UP000578531">
    <property type="component" value="Unassembled WGS sequence"/>
</dbReference>
<comment type="caution">
    <text evidence="4">The sequence shown here is derived from an EMBL/GenBank/DDBJ whole genome shotgun (WGS) entry which is preliminary data.</text>
</comment>
<keyword evidence="5" id="KW-1185">Reference proteome</keyword>
<dbReference type="EMBL" id="JACCJC010000003">
    <property type="protein sequence ID" value="KAF6240566.1"/>
    <property type="molecule type" value="Genomic_DNA"/>
</dbReference>
<reference evidence="4 5" key="1">
    <citation type="journal article" date="2020" name="Genomics">
        <title>Complete, high-quality genomes from long-read metagenomic sequencing of two wolf lichen thalli reveals enigmatic genome architecture.</title>
        <authorList>
            <person name="McKenzie S.K."/>
            <person name="Walston R.F."/>
            <person name="Allen J.L."/>
        </authorList>
    </citation>
    <scope>NUCLEOTIDE SEQUENCE [LARGE SCALE GENOMIC DNA]</scope>
    <source>
        <strain evidence="4">WasteWater2</strain>
    </source>
</reference>
<dbReference type="GeneID" id="59282911"/>
<organism evidence="4 5">
    <name type="scientific">Letharia columbiana</name>
    <dbReference type="NCBI Taxonomy" id="112416"/>
    <lineage>
        <taxon>Eukaryota</taxon>
        <taxon>Fungi</taxon>
        <taxon>Dikarya</taxon>
        <taxon>Ascomycota</taxon>
        <taxon>Pezizomycotina</taxon>
        <taxon>Lecanoromycetes</taxon>
        <taxon>OSLEUM clade</taxon>
        <taxon>Lecanoromycetidae</taxon>
        <taxon>Lecanorales</taxon>
        <taxon>Lecanorineae</taxon>
        <taxon>Parmeliaceae</taxon>
        <taxon>Letharia</taxon>
    </lineage>
</organism>
<dbReference type="AlphaFoldDB" id="A0A8H6G551"/>
<feature type="domain" description="AMP-dependent synthetase/ligase" evidence="3">
    <location>
        <begin position="38"/>
        <end position="338"/>
    </location>
</feature>
<protein>
    <recommendedName>
        <fullName evidence="3">AMP-dependent synthetase/ligase domain-containing protein</fullName>
    </recommendedName>
</protein>
<evidence type="ECO:0000256" key="2">
    <source>
        <dbReference type="ARBA" id="ARBA00022553"/>
    </source>
</evidence>
<dbReference type="InterPro" id="IPR042099">
    <property type="entry name" value="ANL_N_sf"/>
</dbReference>
<dbReference type="PANTHER" id="PTHR43439">
    <property type="entry name" value="PHENYLACETATE-COENZYME A LIGASE"/>
    <property type="match status" value="1"/>
</dbReference>
<evidence type="ECO:0000256" key="1">
    <source>
        <dbReference type="ARBA" id="ARBA00022450"/>
    </source>
</evidence>
<dbReference type="PROSITE" id="PS00455">
    <property type="entry name" value="AMP_BINDING"/>
    <property type="match status" value="1"/>
</dbReference>
<dbReference type="OrthoDB" id="429813at2759"/>
<dbReference type="Gene3D" id="3.40.50.12780">
    <property type="entry name" value="N-terminal domain of ligase-like"/>
    <property type="match status" value="1"/>
</dbReference>
<accession>A0A8H6G551</accession>
<sequence length="429" mass="47304">MDVLNSAAPPDCGRRIIPKIIDDIASSDPQRTLIAVCKSSRIEDGFVNISYSAFARAVNRCSWWMESELGRSKTSKTVLYFGPLDYRYYIVLLAATKTGHVAFLSSHRNSLEANLSLLDSTHCQTMLLATGAPAMAREVLAVRPLQLLLVPEIDYFMDDGTDVEIYQWQGAFDEVKDKIFLILHTSGSTGLPKPVFVTHGVFASNDAHQLIPSLGGSPTVINFLAGKRILVAFPPFHAANLFLTMGYNVFSDITCVLPPPGPPTADVINAIHLYGDVDGSILPPSTIIDIFNTSEYLLNMTTKLEFVAYVGGVLSKEVGDSISSKMKLLTLVGATELGYLPVKVTDKATAWQYLPLSPFLGHEYRQSRDGLSELVIVRNSGLELFQGVFSVFPNLDEYATSDLYELDPTDPGNPDSWFFSSKERRHHRL</sequence>
<keyword evidence="1" id="KW-0596">Phosphopantetheine</keyword>
<proteinExistence type="predicted"/>
<dbReference type="PANTHER" id="PTHR43439:SF2">
    <property type="entry name" value="ENZYME, PUTATIVE (JCVI)-RELATED"/>
    <property type="match status" value="1"/>
</dbReference>
<evidence type="ECO:0000313" key="4">
    <source>
        <dbReference type="EMBL" id="KAF6240566.1"/>
    </source>
</evidence>
<keyword evidence="2" id="KW-0597">Phosphoprotein</keyword>
<dbReference type="RefSeq" id="XP_037169825.1">
    <property type="nucleotide sequence ID" value="XM_037303178.1"/>
</dbReference>
<dbReference type="SUPFAM" id="SSF56801">
    <property type="entry name" value="Acetyl-CoA synthetase-like"/>
    <property type="match status" value="1"/>
</dbReference>
<name>A0A8H6G551_9LECA</name>
<dbReference type="Pfam" id="PF00501">
    <property type="entry name" value="AMP-binding"/>
    <property type="match status" value="1"/>
</dbReference>
<dbReference type="InterPro" id="IPR000873">
    <property type="entry name" value="AMP-dep_synth/lig_dom"/>
</dbReference>
<gene>
    <name evidence="4" type="ORF">HO173_001236</name>
</gene>
<evidence type="ECO:0000259" key="3">
    <source>
        <dbReference type="Pfam" id="PF00501"/>
    </source>
</evidence>
<dbReference type="InterPro" id="IPR020845">
    <property type="entry name" value="AMP-binding_CS"/>
</dbReference>
<evidence type="ECO:0000313" key="5">
    <source>
        <dbReference type="Proteomes" id="UP000578531"/>
    </source>
</evidence>
<dbReference type="InterPro" id="IPR051414">
    <property type="entry name" value="Adenylate-forming_Reductase"/>
</dbReference>